<feature type="region of interest" description="Disordered" evidence="1">
    <location>
        <begin position="1"/>
        <end position="40"/>
    </location>
</feature>
<dbReference type="EMBL" id="JAUUCC010000034">
    <property type="protein sequence ID" value="MEE2051796.1"/>
    <property type="molecule type" value="Genomic_DNA"/>
</dbReference>
<feature type="compositionally biased region" description="Low complexity" evidence="1">
    <location>
        <begin position="23"/>
        <end position="38"/>
    </location>
</feature>
<dbReference type="RefSeq" id="WP_330158859.1">
    <property type="nucleotide sequence ID" value="NZ_BAAAJA010000022.1"/>
</dbReference>
<evidence type="ECO:0000256" key="1">
    <source>
        <dbReference type="SAM" id="MobiDB-lite"/>
    </source>
</evidence>
<comment type="caution">
    <text evidence="2">The sequence shown here is derived from an EMBL/GenBank/DDBJ whole genome shotgun (WGS) entry which is preliminary data.</text>
</comment>
<name>A0ABU7KR57_9ACTN</name>
<evidence type="ECO:0000313" key="3">
    <source>
        <dbReference type="Proteomes" id="UP001348641"/>
    </source>
</evidence>
<gene>
    <name evidence="2" type="ORF">Q8A49_14945</name>
</gene>
<protein>
    <submittedName>
        <fullName evidence="2">Uncharacterized protein</fullName>
    </submittedName>
</protein>
<evidence type="ECO:0000313" key="2">
    <source>
        <dbReference type="EMBL" id="MEE2051796.1"/>
    </source>
</evidence>
<sequence>MSSNEYFGDLPDVGGPAANSGRAPARGEPSASAAAALGEGLGEARAEVRELRNQVQNVLDRMTESTSDQKHLHERFVQLAEVVTALAEAQQQQGPAEDEEPPRPMDWAQVPVDERDSWIEARARWVRDVLLTNYDDAQARLRPCWPLHTTLLNDMSLLEWVYDDGFGESRRLISAESFRRTVETVLERAERLTRSCPQPDSDQMHPVPLPPRDDAAQVALMRRQLALQQALEYYLQGGEAQEELKALGAQATQDDHDRTAQRVQELGESMRIAIRAADATRQEWEAFRDQARLQLDQRTKVLASRGEQPKS</sequence>
<accession>A0ABU7KR57</accession>
<reference evidence="2 3" key="1">
    <citation type="submission" date="2023-07" db="EMBL/GenBank/DDBJ databases">
        <authorList>
            <person name="Girao M."/>
            <person name="Carvalho M.F."/>
        </authorList>
    </citation>
    <scope>NUCLEOTIDE SEQUENCE [LARGE SCALE GENOMIC DNA]</scope>
    <source>
        <strain evidence="2 3">66/93</strain>
    </source>
</reference>
<dbReference type="Proteomes" id="UP001348641">
    <property type="component" value="Unassembled WGS sequence"/>
</dbReference>
<proteinExistence type="predicted"/>
<organism evidence="2 3">
    <name type="scientific">Nocardiopsis tropica</name>
    <dbReference type="NCBI Taxonomy" id="109330"/>
    <lineage>
        <taxon>Bacteria</taxon>
        <taxon>Bacillati</taxon>
        <taxon>Actinomycetota</taxon>
        <taxon>Actinomycetes</taxon>
        <taxon>Streptosporangiales</taxon>
        <taxon>Nocardiopsidaceae</taxon>
        <taxon>Nocardiopsis</taxon>
    </lineage>
</organism>